<gene>
    <name evidence="2" type="ORF">DH2020_016066</name>
</gene>
<feature type="domain" description="VQ" evidence="1">
    <location>
        <begin position="92"/>
        <end position="114"/>
    </location>
</feature>
<dbReference type="InterPro" id="IPR008889">
    <property type="entry name" value="VQ"/>
</dbReference>
<accession>A0ABR0WVG9</accession>
<evidence type="ECO:0000313" key="3">
    <source>
        <dbReference type="Proteomes" id="UP001318860"/>
    </source>
</evidence>
<dbReference type="PANTHER" id="PTHR34794:SF1">
    <property type="entry name" value="OS10G0101800 PROTEIN"/>
    <property type="match status" value="1"/>
</dbReference>
<evidence type="ECO:0000313" key="2">
    <source>
        <dbReference type="EMBL" id="KAK6151134.1"/>
    </source>
</evidence>
<dbReference type="Pfam" id="PF05678">
    <property type="entry name" value="VQ"/>
    <property type="match status" value="1"/>
</dbReference>
<name>A0ABR0WVG9_REHGL</name>
<evidence type="ECO:0000259" key="1">
    <source>
        <dbReference type="Pfam" id="PF05678"/>
    </source>
</evidence>
<dbReference type="InterPro" id="IPR039610">
    <property type="entry name" value="VQ29"/>
</dbReference>
<protein>
    <recommendedName>
        <fullName evidence="1">VQ domain-containing protein</fullName>
    </recommendedName>
</protein>
<dbReference type="PANTHER" id="PTHR34794">
    <property type="entry name" value="EXPRESSED PROTEIN"/>
    <property type="match status" value="1"/>
</dbReference>
<keyword evidence="3" id="KW-1185">Reference proteome</keyword>
<organism evidence="2 3">
    <name type="scientific">Rehmannia glutinosa</name>
    <name type="common">Chinese foxglove</name>
    <dbReference type="NCBI Taxonomy" id="99300"/>
    <lineage>
        <taxon>Eukaryota</taxon>
        <taxon>Viridiplantae</taxon>
        <taxon>Streptophyta</taxon>
        <taxon>Embryophyta</taxon>
        <taxon>Tracheophyta</taxon>
        <taxon>Spermatophyta</taxon>
        <taxon>Magnoliopsida</taxon>
        <taxon>eudicotyledons</taxon>
        <taxon>Gunneridae</taxon>
        <taxon>Pentapetalae</taxon>
        <taxon>asterids</taxon>
        <taxon>lamiids</taxon>
        <taxon>Lamiales</taxon>
        <taxon>Orobanchaceae</taxon>
        <taxon>Rehmannieae</taxon>
        <taxon>Rehmannia</taxon>
    </lineage>
</organism>
<sequence length="201" mass="21845">MMLKSDIWTMGGDAAVIVGFFFLVLDDAFTLGLEDGEYASSSSSSFQYQQELEKNVKPPPAYRSTAALHSVRKFPANKNIIMKKPIAPMPPTPPKIYKVNPVDFKDVVQRLTGGPDLFQPTRLKEVAPPPLSFSPPHRLSPIVHPTVKMPLSGKQSAGFGGEAQEEKPMKLLDSSFGPISPIGFSLSPSSLAWCSSMLLSP</sequence>
<dbReference type="Proteomes" id="UP001318860">
    <property type="component" value="Unassembled WGS sequence"/>
</dbReference>
<comment type="caution">
    <text evidence="2">The sequence shown here is derived from an EMBL/GenBank/DDBJ whole genome shotgun (WGS) entry which is preliminary data.</text>
</comment>
<proteinExistence type="predicted"/>
<dbReference type="EMBL" id="JABTTQ020000008">
    <property type="protein sequence ID" value="KAK6151134.1"/>
    <property type="molecule type" value="Genomic_DNA"/>
</dbReference>
<reference evidence="2 3" key="1">
    <citation type="journal article" date="2021" name="Comput. Struct. Biotechnol. J.">
        <title>De novo genome assembly of the potent medicinal plant Rehmannia glutinosa using nanopore technology.</title>
        <authorList>
            <person name="Ma L."/>
            <person name="Dong C."/>
            <person name="Song C."/>
            <person name="Wang X."/>
            <person name="Zheng X."/>
            <person name="Niu Y."/>
            <person name="Chen S."/>
            <person name="Feng W."/>
        </authorList>
    </citation>
    <scope>NUCLEOTIDE SEQUENCE [LARGE SCALE GENOMIC DNA]</scope>
    <source>
        <strain evidence="2">DH-2019</strain>
    </source>
</reference>